<dbReference type="AlphaFoldDB" id="A0A6H1ZD88"/>
<organism evidence="1">
    <name type="scientific">viral metagenome</name>
    <dbReference type="NCBI Taxonomy" id="1070528"/>
    <lineage>
        <taxon>unclassified sequences</taxon>
        <taxon>metagenomes</taxon>
        <taxon>organismal metagenomes</taxon>
    </lineage>
</organism>
<dbReference type="EMBL" id="MT143986">
    <property type="protein sequence ID" value="QJA45150.1"/>
    <property type="molecule type" value="Genomic_DNA"/>
</dbReference>
<dbReference type="EMBL" id="MT144687">
    <property type="protein sequence ID" value="QJH97465.1"/>
    <property type="molecule type" value="Genomic_DNA"/>
</dbReference>
<name>A0A6H1ZD88_9ZZZZ</name>
<reference evidence="1" key="1">
    <citation type="submission" date="2020-03" db="EMBL/GenBank/DDBJ databases">
        <title>The deep terrestrial virosphere.</title>
        <authorList>
            <person name="Holmfeldt K."/>
            <person name="Nilsson E."/>
            <person name="Simone D."/>
            <person name="Lopez-Fernandez M."/>
            <person name="Wu X."/>
            <person name="de Brujin I."/>
            <person name="Lundin D."/>
            <person name="Andersson A."/>
            <person name="Bertilsson S."/>
            <person name="Dopson M."/>
        </authorList>
    </citation>
    <scope>NUCLEOTIDE SEQUENCE</scope>
    <source>
        <strain evidence="1">TM448A00186</strain>
        <strain evidence="2">TM448B01012</strain>
    </source>
</reference>
<sequence length="176" mass="21311">MTKEEFLYNLKHAHIDLVKNIAKELMKITFLDINLEQPKPNLVSTLYAVYYKSKDSLPENGILPPDNINTFSYKAHFNCPFSENSMYKKYYMLLADYFGYYKKFTRMEARKVVDDYFEKQNIDKKGTHIVYIVFTQLNIQFKNIKFGKSYKDRRHLIFYEVEYWKDEKTPVMKKRK</sequence>
<gene>
    <name evidence="1" type="ORF">TM448A00186_0062</name>
    <name evidence="2" type="ORF">TM448B01012_0030</name>
</gene>
<evidence type="ECO:0000313" key="1">
    <source>
        <dbReference type="EMBL" id="QJA45150.1"/>
    </source>
</evidence>
<protein>
    <submittedName>
        <fullName evidence="1">Uncharacterized protein</fullName>
    </submittedName>
</protein>
<evidence type="ECO:0000313" key="2">
    <source>
        <dbReference type="EMBL" id="QJH97465.1"/>
    </source>
</evidence>
<proteinExistence type="predicted"/>
<accession>A0A6H1ZD88</accession>